<dbReference type="Proteomes" id="UP000580517">
    <property type="component" value="Unassembled WGS sequence"/>
</dbReference>
<accession>A0A853FFH6</accession>
<evidence type="ECO:0000313" key="3">
    <source>
        <dbReference type="EMBL" id="NYT38428.1"/>
    </source>
</evidence>
<comment type="catalytic activity">
    <reaction evidence="2">
        <text>GTP + H2O = 7,8-dihydroneopterin 3'-triphosphate + formate + H(+)</text>
        <dbReference type="Rhea" id="RHEA:17473"/>
        <dbReference type="ChEBI" id="CHEBI:15377"/>
        <dbReference type="ChEBI" id="CHEBI:15378"/>
        <dbReference type="ChEBI" id="CHEBI:15740"/>
        <dbReference type="ChEBI" id="CHEBI:37565"/>
        <dbReference type="ChEBI" id="CHEBI:58462"/>
        <dbReference type="EC" id="3.5.4.16"/>
    </reaction>
</comment>
<dbReference type="PANTHER" id="PTHR36445">
    <property type="entry name" value="GTP CYCLOHYDROLASE MPTA"/>
    <property type="match status" value="1"/>
</dbReference>
<dbReference type="NCBIfam" id="NF010200">
    <property type="entry name" value="PRK13674.1-1"/>
    <property type="match status" value="1"/>
</dbReference>
<comment type="similarity">
    <text evidence="2">Belongs to the GTP cyclohydrolase IV family.</text>
</comment>
<keyword evidence="1 2" id="KW-0378">Hydrolase</keyword>
<dbReference type="GO" id="GO:0046654">
    <property type="term" value="P:tetrahydrofolate biosynthetic process"/>
    <property type="evidence" value="ECO:0007669"/>
    <property type="project" value="UniProtKB-UniRule"/>
</dbReference>
<dbReference type="GO" id="GO:0003934">
    <property type="term" value="F:GTP cyclohydrolase I activity"/>
    <property type="evidence" value="ECO:0007669"/>
    <property type="project" value="UniProtKB-UniRule"/>
</dbReference>
<keyword evidence="4" id="KW-1185">Reference proteome</keyword>
<comment type="pathway">
    <text evidence="2">Cofactor biosynthesis; 7,8-dihydroneopterin triphosphate biosynthesis; 7,8-dihydroneopterin triphosphate from GTP: step 1/1.</text>
</comment>
<comment type="function">
    <text evidence="2">Converts GTP to 7,8-dihydroneopterin triphosphate.</text>
</comment>
<feature type="site" description="May be catalytically important" evidence="2">
    <location>
        <position position="162"/>
    </location>
</feature>
<comment type="caution">
    <text evidence="3">The sequence shown here is derived from an EMBL/GenBank/DDBJ whole genome shotgun (WGS) entry which is preliminary data.</text>
</comment>
<dbReference type="UniPathway" id="UPA00848">
    <property type="reaction ID" value="UER00151"/>
</dbReference>
<name>A0A853FFH6_9BURK</name>
<dbReference type="InterPro" id="IPR003801">
    <property type="entry name" value="GTP_cyclohydrolase_FolE2/MptA"/>
</dbReference>
<dbReference type="Gene3D" id="3.10.270.10">
    <property type="entry name" value="Urate Oxidase"/>
    <property type="match status" value="1"/>
</dbReference>
<gene>
    <name evidence="2" type="primary">folE2</name>
    <name evidence="3" type="ORF">H0A68_16215</name>
</gene>
<dbReference type="Pfam" id="PF02649">
    <property type="entry name" value="GCHY-1"/>
    <property type="match status" value="1"/>
</dbReference>
<dbReference type="InterPro" id="IPR022838">
    <property type="entry name" value="GTP_cyclohydrolase_FolE2"/>
</dbReference>
<dbReference type="HAMAP" id="MF_01527_B">
    <property type="entry name" value="GTP_cyclohydrol_B"/>
    <property type="match status" value="1"/>
</dbReference>
<organism evidence="3 4">
    <name type="scientific">Allopusillimonas soli</name>
    <dbReference type="NCBI Taxonomy" id="659016"/>
    <lineage>
        <taxon>Bacteria</taxon>
        <taxon>Pseudomonadati</taxon>
        <taxon>Pseudomonadota</taxon>
        <taxon>Betaproteobacteria</taxon>
        <taxon>Burkholderiales</taxon>
        <taxon>Alcaligenaceae</taxon>
        <taxon>Allopusillimonas</taxon>
    </lineage>
</organism>
<dbReference type="PANTHER" id="PTHR36445:SF1">
    <property type="entry name" value="GTP CYCLOHYDROLASE MPTA"/>
    <property type="match status" value="1"/>
</dbReference>
<reference evidence="3 4" key="1">
    <citation type="submission" date="2020-07" db="EMBL/GenBank/DDBJ databases">
        <title>Taxonomic revisions and descriptions of new bacterial species based on genomic comparisons in the high-G+C-content subgroup of the family Alcaligenaceae.</title>
        <authorList>
            <person name="Szabo A."/>
            <person name="Felfoldi T."/>
        </authorList>
    </citation>
    <scope>NUCLEOTIDE SEQUENCE [LARGE SCALE GENOMIC DNA]</scope>
    <source>
        <strain evidence="3 4">DSM 25264</strain>
    </source>
</reference>
<dbReference type="OrthoDB" id="9774824at2"/>
<dbReference type="EC" id="3.5.4.16" evidence="2"/>
<sequence>MNIPLDSAVAMPDVQSSVDTRHIAIQRVGVRGVRHPMLVQNSDGQAQPTVGTWELTVALPATEKGTHMSRFVALLEEYRQTAMTPQRFCEMAQAMLPLLNADKGDISVTFPYFLTKIAPMSGVPSLMDYEIAWTARARKGRDGMPAATEFELHVTVPVTSLCPCSKAISDYGAHNQRSHVSVTVVFDHPENVQVDTLIRGVEQQASCELWGLLKRVDEKFVTERAYENPKFVEDLVRDVAAHLRGTPGISHLRVVAENFESIHNHSAYAVVEV</sequence>
<evidence type="ECO:0000256" key="1">
    <source>
        <dbReference type="ARBA" id="ARBA00022801"/>
    </source>
</evidence>
<evidence type="ECO:0000256" key="2">
    <source>
        <dbReference type="HAMAP-Rule" id="MF_01527"/>
    </source>
</evidence>
<evidence type="ECO:0000313" key="4">
    <source>
        <dbReference type="Proteomes" id="UP000580517"/>
    </source>
</evidence>
<proteinExistence type="inferred from homology"/>
<dbReference type="AlphaFoldDB" id="A0A853FFH6"/>
<dbReference type="RefSeq" id="WP_129970200.1">
    <property type="nucleotide sequence ID" value="NZ_JACCEW010000005.1"/>
</dbReference>
<protein>
    <recommendedName>
        <fullName evidence="2">GTP cyclohydrolase FolE2</fullName>
        <ecNumber evidence="2">3.5.4.16</ecNumber>
    </recommendedName>
</protein>
<dbReference type="EMBL" id="JACCEW010000005">
    <property type="protein sequence ID" value="NYT38428.1"/>
    <property type="molecule type" value="Genomic_DNA"/>
</dbReference>